<dbReference type="PANTHER" id="PTHR30629">
    <property type="entry name" value="PROPHAGE INTEGRASE"/>
    <property type="match status" value="1"/>
</dbReference>
<dbReference type="EMBL" id="JAAKZF010000001">
    <property type="protein sequence ID" value="NGO50033.1"/>
    <property type="molecule type" value="Genomic_DNA"/>
</dbReference>
<comment type="similarity">
    <text evidence="1">Belongs to the 'phage' integrase family.</text>
</comment>
<dbReference type="Pfam" id="PF13356">
    <property type="entry name" value="Arm-DNA-bind_3"/>
    <property type="match status" value="1"/>
</dbReference>
<dbReference type="PANTHER" id="PTHR30629:SF2">
    <property type="entry name" value="PROPHAGE INTEGRASE INTS-RELATED"/>
    <property type="match status" value="1"/>
</dbReference>
<evidence type="ECO:0000313" key="5">
    <source>
        <dbReference type="Proteomes" id="UP001642900"/>
    </source>
</evidence>
<dbReference type="InterPro" id="IPR050808">
    <property type="entry name" value="Phage_Integrase"/>
</dbReference>
<gene>
    <name evidence="4" type="ORF">G6N73_02385</name>
</gene>
<proteinExistence type="inferred from homology"/>
<organism evidence="4 5">
    <name type="scientific">Allomesorhizobium camelthorni</name>
    <dbReference type="NCBI Taxonomy" id="475069"/>
    <lineage>
        <taxon>Bacteria</taxon>
        <taxon>Pseudomonadati</taxon>
        <taxon>Pseudomonadota</taxon>
        <taxon>Alphaproteobacteria</taxon>
        <taxon>Hyphomicrobiales</taxon>
        <taxon>Phyllobacteriaceae</taxon>
        <taxon>Allomesorhizobium</taxon>
    </lineage>
</organism>
<keyword evidence="2" id="KW-0229">DNA integration</keyword>
<evidence type="ECO:0000256" key="1">
    <source>
        <dbReference type="ARBA" id="ARBA00008857"/>
    </source>
</evidence>
<dbReference type="InterPro" id="IPR038488">
    <property type="entry name" value="Integrase_DNA-bd_sf"/>
</dbReference>
<name>A0A6G4W706_9HYPH</name>
<keyword evidence="5" id="KW-1185">Reference proteome</keyword>
<accession>A0A6G4W706</accession>
<dbReference type="Gene3D" id="3.30.160.390">
    <property type="entry name" value="Integrase, DNA-binding domain"/>
    <property type="match status" value="1"/>
</dbReference>
<dbReference type="AlphaFoldDB" id="A0A6G4W706"/>
<dbReference type="RefSeq" id="WP_165022729.1">
    <property type="nucleotide sequence ID" value="NZ_JAAKZF010000001.1"/>
</dbReference>
<evidence type="ECO:0000259" key="3">
    <source>
        <dbReference type="Pfam" id="PF13356"/>
    </source>
</evidence>
<reference evidence="4 5" key="1">
    <citation type="submission" date="2020-02" db="EMBL/GenBank/DDBJ databases">
        <title>Genome sequence of strain CCNWXJ40-4.</title>
        <authorList>
            <person name="Gao J."/>
            <person name="Sun J."/>
        </authorList>
    </citation>
    <scope>NUCLEOTIDE SEQUENCE [LARGE SCALE GENOMIC DNA]</scope>
    <source>
        <strain evidence="4 5">CCNWXJ 40-4</strain>
    </source>
</reference>
<dbReference type="GO" id="GO:0015074">
    <property type="term" value="P:DNA integration"/>
    <property type="evidence" value="ECO:0007669"/>
    <property type="project" value="UniProtKB-KW"/>
</dbReference>
<dbReference type="Proteomes" id="UP001642900">
    <property type="component" value="Unassembled WGS sequence"/>
</dbReference>
<feature type="domain" description="Integrase DNA-binding" evidence="3">
    <location>
        <begin position="4"/>
        <end position="91"/>
    </location>
</feature>
<evidence type="ECO:0000256" key="2">
    <source>
        <dbReference type="ARBA" id="ARBA00022908"/>
    </source>
</evidence>
<protein>
    <submittedName>
        <fullName evidence="4">DUF4102 domain-containing protein</fullName>
    </submittedName>
</protein>
<dbReference type="InterPro" id="IPR025166">
    <property type="entry name" value="Integrase_DNA_bind_dom"/>
</dbReference>
<comment type="caution">
    <text evidence="4">The sequence shown here is derived from an EMBL/GenBank/DDBJ whole genome shotgun (WGS) entry which is preliminary data.</text>
</comment>
<sequence>MPKLTKTVIDNATPREKQFTIWCSELKGFGIFVQPSGTRTYFVDYRSPNGMRRRMTIGRHGPITVEQARKLAMAELGSVVKGRDPAGDRTARRRSLTVRELCEDYLTMTEKGLVLLCHKFR</sequence>
<evidence type="ECO:0000313" key="4">
    <source>
        <dbReference type="EMBL" id="NGO50033.1"/>
    </source>
</evidence>